<accession>B9FTJ0</accession>
<dbReference type="EMBL" id="CM000143">
    <property type="protein sequence ID" value="EEE65801.1"/>
    <property type="molecule type" value="Genomic_DNA"/>
</dbReference>
<dbReference type="AlphaFoldDB" id="B9FTJ0"/>
<reference evidence="2" key="1">
    <citation type="journal article" date="2005" name="PLoS Biol.">
        <title>The genomes of Oryza sativa: a history of duplications.</title>
        <authorList>
            <person name="Yu J."/>
            <person name="Wang J."/>
            <person name="Lin W."/>
            <person name="Li S."/>
            <person name="Li H."/>
            <person name="Zhou J."/>
            <person name="Ni P."/>
            <person name="Dong W."/>
            <person name="Hu S."/>
            <person name="Zeng C."/>
            <person name="Zhang J."/>
            <person name="Zhang Y."/>
            <person name="Li R."/>
            <person name="Xu Z."/>
            <person name="Li S."/>
            <person name="Li X."/>
            <person name="Zheng H."/>
            <person name="Cong L."/>
            <person name="Lin L."/>
            <person name="Yin J."/>
            <person name="Geng J."/>
            <person name="Li G."/>
            <person name="Shi J."/>
            <person name="Liu J."/>
            <person name="Lv H."/>
            <person name="Li J."/>
            <person name="Wang J."/>
            <person name="Deng Y."/>
            <person name="Ran L."/>
            <person name="Shi X."/>
            <person name="Wang X."/>
            <person name="Wu Q."/>
            <person name="Li C."/>
            <person name="Ren X."/>
            <person name="Wang J."/>
            <person name="Wang X."/>
            <person name="Li D."/>
            <person name="Liu D."/>
            <person name="Zhang X."/>
            <person name="Ji Z."/>
            <person name="Zhao W."/>
            <person name="Sun Y."/>
            <person name="Zhang Z."/>
            <person name="Bao J."/>
            <person name="Han Y."/>
            <person name="Dong L."/>
            <person name="Ji J."/>
            <person name="Chen P."/>
            <person name="Wu S."/>
            <person name="Liu J."/>
            <person name="Xiao Y."/>
            <person name="Bu D."/>
            <person name="Tan J."/>
            <person name="Yang L."/>
            <person name="Ye C."/>
            <person name="Zhang J."/>
            <person name="Xu J."/>
            <person name="Zhou Y."/>
            <person name="Yu Y."/>
            <person name="Zhang B."/>
            <person name="Zhuang S."/>
            <person name="Wei H."/>
            <person name="Liu B."/>
            <person name="Lei M."/>
            <person name="Yu H."/>
            <person name="Li Y."/>
            <person name="Xu H."/>
            <person name="Wei S."/>
            <person name="He X."/>
            <person name="Fang L."/>
            <person name="Zhang Z."/>
            <person name="Zhang Y."/>
            <person name="Huang X."/>
            <person name="Su Z."/>
            <person name="Tong W."/>
            <person name="Li J."/>
            <person name="Tong Z."/>
            <person name="Li S."/>
            <person name="Ye J."/>
            <person name="Wang L."/>
            <person name="Fang L."/>
            <person name="Lei T."/>
            <person name="Chen C."/>
            <person name="Chen H."/>
            <person name="Xu Z."/>
            <person name="Li H."/>
            <person name="Huang H."/>
            <person name="Zhang F."/>
            <person name="Xu H."/>
            <person name="Li N."/>
            <person name="Zhao C."/>
            <person name="Li S."/>
            <person name="Dong L."/>
            <person name="Huang Y."/>
            <person name="Li L."/>
            <person name="Xi Y."/>
            <person name="Qi Q."/>
            <person name="Li W."/>
            <person name="Zhang B."/>
            <person name="Hu W."/>
            <person name="Zhang Y."/>
            <person name="Tian X."/>
            <person name="Jiao Y."/>
            <person name="Liang X."/>
            <person name="Jin J."/>
            <person name="Gao L."/>
            <person name="Zheng W."/>
            <person name="Hao B."/>
            <person name="Liu S."/>
            <person name="Wang W."/>
            <person name="Yuan L."/>
            <person name="Cao M."/>
            <person name="McDermott J."/>
            <person name="Samudrala R."/>
            <person name="Wang J."/>
            <person name="Wong G.K."/>
            <person name="Yang H."/>
        </authorList>
    </citation>
    <scope>NUCLEOTIDE SEQUENCE [LARGE SCALE GENOMIC DNA]</scope>
</reference>
<protein>
    <recommendedName>
        <fullName evidence="3">No apical meristem-associated C-terminal domain-containing protein</fullName>
    </recommendedName>
</protein>
<evidence type="ECO:0000313" key="2">
    <source>
        <dbReference type="EMBL" id="EEE65801.1"/>
    </source>
</evidence>
<dbReference type="Proteomes" id="UP000007752">
    <property type="component" value="Chromosome 6"/>
</dbReference>
<gene>
    <name evidence="2" type="ORF">OsJ_21512</name>
</gene>
<feature type="compositionally biased region" description="Basic residues" evidence="1">
    <location>
        <begin position="63"/>
        <end position="75"/>
    </location>
</feature>
<feature type="compositionally biased region" description="Polar residues" evidence="1">
    <location>
        <begin position="26"/>
        <end position="35"/>
    </location>
</feature>
<dbReference type="PANTHER" id="PTHR45224">
    <property type="entry name" value="OS01G0527900 PROTEIN-RELATED"/>
    <property type="match status" value="1"/>
</dbReference>
<proteinExistence type="predicted"/>
<evidence type="ECO:0008006" key="3">
    <source>
        <dbReference type="Google" id="ProtNLM"/>
    </source>
</evidence>
<name>B9FTJ0_ORYSJ</name>
<feature type="region of interest" description="Disordered" evidence="1">
    <location>
        <begin position="1"/>
        <end position="42"/>
    </location>
</feature>
<dbReference type="PANTHER" id="PTHR45224:SF16">
    <property type="entry name" value="OS01G0527900 PROTEIN"/>
    <property type="match status" value="1"/>
</dbReference>
<evidence type="ECO:0000256" key="1">
    <source>
        <dbReference type="SAM" id="MobiDB-lite"/>
    </source>
</evidence>
<reference evidence="2" key="2">
    <citation type="submission" date="2008-12" db="EMBL/GenBank/DDBJ databases">
        <title>Improved gene annotation of the rice (Oryza sativa) genomes.</title>
        <authorList>
            <person name="Wang J."/>
            <person name="Li R."/>
            <person name="Fan W."/>
            <person name="Huang Q."/>
            <person name="Zhang J."/>
            <person name="Zhou Y."/>
            <person name="Hu Y."/>
            <person name="Zi S."/>
            <person name="Li J."/>
            <person name="Ni P."/>
            <person name="Zheng H."/>
            <person name="Zhang Y."/>
            <person name="Zhao M."/>
            <person name="Hao Q."/>
            <person name="McDermott J."/>
            <person name="Samudrala R."/>
            <person name="Kristiansen K."/>
            <person name="Wong G.K.-S."/>
        </authorList>
    </citation>
    <scope>NUCLEOTIDE SEQUENCE</scope>
</reference>
<sequence length="540" mass="60152">MWQCSGRSEVELGSGSMKQHAGGSRRGSTADSGGSTRADPDGAWQLCFATSKSKVGALGDGRSRRRHTEPRPHKLCHARYPQPRAQRLVRPHPAMVVKVTARSGTWIQRPCVFEARINDGVPTSLDSSAAGLGVVDPAAMTLGDYDGSTTVAVDLVNEALGDNGNSVGIVNLTNTVLSDDGSGAWQGPAPPQPPHPLLYAYGAAASAFPMAQMKQGLDRSAIDLSDLQERGMDFHPPGGFLSYFQDPSILQNHRPFVPPNYYPAEQVAPCSKLRPGAQQPVNIDSGDEEAHTVRTEKRLTWSTEEDIRLVSAWLNNSNDSISGNFKKNDRYWGDVTAEYNSTTPKNRTRQEKQIKDRFHKIKKNVGRFCCVYKEVKSIYVSGQNDMQLREKAEAAYQADYKEGPFSFLHCWNILRDQPNPEDIKRPIGTKTAKAQRNGKGRRKRKAKVYLSDTDDEIDKLKEVQEMANKGRDELLETQRRVASDNLESKKLAHLAAMEHKEAVMLETYRSLMLQDTKDIPDDVRSEHLMALKCMREKLFP</sequence>
<organism evidence="2">
    <name type="scientific">Oryza sativa subsp. japonica</name>
    <name type="common">Rice</name>
    <dbReference type="NCBI Taxonomy" id="39947"/>
    <lineage>
        <taxon>Eukaryota</taxon>
        <taxon>Viridiplantae</taxon>
        <taxon>Streptophyta</taxon>
        <taxon>Embryophyta</taxon>
        <taxon>Tracheophyta</taxon>
        <taxon>Spermatophyta</taxon>
        <taxon>Magnoliopsida</taxon>
        <taxon>Liliopsida</taxon>
        <taxon>Poales</taxon>
        <taxon>Poaceae</taxon>
        <taxon>BOP clade</taxon>
        <taxon>Oryzoideae</taxon>
        <taxon>Oryzeae</taxon>
        <taxon>Oryzinae</taxon>
        <taxon>Oryza</taxon>
        <taxon>Oryza sativa</taxon>
    </lineage>
</organism>
<feature type="region of interest" description="Disordered" evidence="1">
    <location>
        <begin position="55"/>
        <end position="75"/>
    </location>
</feature>